<comment type="caution">
    <text evidence="11">The sequence shown here is derived from an EMBL/GenBank/DDBJ whole genome shotgun (WGS) entry which is preliminary data.</text>
</comment>
<organism evidence="11 12">
    <name type="scientific">Eubacterium multiforme</name>
    <dbReference type="NCBI Taxonomy" id="83339"/>
    <lineage>
        <taxon>Bacteria</taxon>
        <taxon>Bacillati</taxon>
        <taxon>Bacillota</taxon>
        <taxon>Clostridia</taxon>
        <taxon>Eubacteriales</taxon>
        <taxon>Eubacteriaceae</taxon>
        <taxon>Eubacterium</taxon>
    </lineage>
</organism>
<evidence type="ECO:0000256" key="5">
    <source>
        <dbReference type="ARBA" id="ARBA00022741"/>
    </source>
</evidence>
<evidence type="ECO:0000259" key="10">
    <source>
        <dbReference type="Pfam" id="PF07730"/>
    </source>
</evidence>
<accession>A0ABT9URS7</accession>
<dbReference type="EMBL" id="JAUSUF010000001">
    <property type="protein sequence ID" value="MDQ0148609.1"/>
    <property type="molecule type" value="Genomic_DNA"/>
</dbReference>
<dbReference type="PANTHER" id="PTHR24421:SF10">
    <property type="entry name" value="NITRATE_NITRITE SENSOR PROTEIN NARQ"/>
    <property type="match status" value="1"/>
</dbReference>
<evidence type="ECO:0000256" key="2">
    <source>
        <dbReference type="ARBA" id="ARBA00012438"/>
    </source>
</evidence>
<dbReference type="GO" id="GO:0016301">
    <property type="term" value="F:kinase activity"/>
    <property type="evidence" value="ECO:0007669"/>
    <property type="project" value="UniProtKB-KW"/>
</dbReference>
<keyword evidence="9" id="KW-1133">Transmembrane helix</keyword>
<evidence type="ECO:0000313" key="12">
    <source>
        <dbReference type="Proteomes" id="UP001228504"/>
    </source>
</evidence>
<dbReference type="Proteomes" id="UP001228504">
    <property type="component" value="Unassembled WGS sequence"/>
</dbReference>
<evidence type="ECO:0000313" key="11">
    <source>
        <dbReference type="EMBL" id="MDQ0148609.1"/>
    </source>
</evidence>
<evidence type="ECO:0000256" key="6">
    <source>
        <dbReference type="ARBA" id="ARBA00022777"/>
    </source>
</evidence>
<dbReference type="SUPFAM" id="SSF55874">
    <property type="entry name" value="ATPase domain of HSP90 chaperone/DNA topoisomerase II/histidine kinase"/>
    <property type="match status" value="1"/>
</dbReference>
<keyword evidence="12" id="KW-1185">Reference proteome</keyword>
<comment type="catalytic activity">
    <reaction evidence="1">
        <text>ATP + protein L-histidine = ADP + protein N-phospho-L-histidine.</text>
        <dbReference type="EC" id="2.7.13.3"/>
    </reaction>
</comment>
<evidence type="ECO:0000256" key="4">
    <source>
        <dbReference type="ARBA" id="ARBA00022679"/>
    </source>
</evidence>
<keyword evidence="6 11" id="KW-0418">Kinase</keyword>
<name>A0ABT9URS7_9FIRM</name>
<proteinExistence type="predicted"/>
<keyword evidence="4" id="KW-0808">Transferase</keyword>
<dbReference type="InterPro" id="IPR050482">
    <property type="entry name" value="Sensor_HK_TwoCompSys"/>
</dbReference>
<keyword evidence="7" id="KW-0067">ATP-binding</keyword>
<reference evidence="11 12" key="1">
    <citation type="submission" date="2023-07" db="EMBL/GenBank/DDBJ databases">
        <title>Genomic Encyclopedia of Type Strains, Phase IV (KMG-IV): sequencing the most valuable type-strain genomes for metagenomic binning, comparative biology and taxonomic classification.</title>
        <authorList>
            <person name="Goeker M."/>
        </authorList>
    </citation>
    <scope>NUCLEOTIDE SEQUENCE [LARGE SCALE GENOMIC DNA]</scope>
    <source>
        <strain evidence="11 12">DSM 20694</strain>
    </source>
</reference>
<dbReference type="InterPro" id="IPR036890">
    <property type="entry name" value="HATPase_C_sf"/>
</dbReference>
<evidence type="ECO:0000256" key="3">
    <source>
        <dbReference type="ARBA" id="ARBA00022553"/>
    </source>
</evidence>
<dbReference type="Gene3D" id="1.20.5.1930">
    <property type="match status" value="1"/>
</dbReference>
<dbReference type="RefSeq" id="WP_307482858.1">
    <property type="nucleotide sequence ID" value="NZ_JAUSUF010000001.1"/>
</dbReference>
<evidence type="ECO:0000256" key="8">
    <source>
        <dbReference type="ARBA" id="ARBA00023012"/>
    </source>
</evidence>
<evidence type="ECO:0000256" key="9">
    <source>
        <dbReference type="SAM" id="Phobius"/>
    </source>
</evidence>
<feature type="transmembrane region" description="Helical" evidence="9">
    <location>
        <begin position="6"/>
        <end position="26"/>
    </location>
</feature>
<dbReference type="InterPro" id="IPR011712">
    <property type="entry name" value="Sig_transdc_His_kin_sub3_dim/P"/>
</dbReference>
<feature type="transmembrane region" description="Helical" evidence="9">
    <location>
        <begin position="58"/>
        <end position="88"/>
    </location>
</feature>
<keyword evidence="5" id="KW-0547">Nucleotide-binding</keyword>
<keyword evidence="9" id="KW-0812">Transmembrane</keyword>
<keyword evidence="9" id="KW-0472">Membrane</keyword>
<dbReference type="Gene3D" id="3.30.565.10">
    <property type="entry name" value="Histidine kinase-like ATPase, C-terminal domain"/>
    <property type="match status" value="1"/>
</dbReference>
<dbReference type="PANTHER" id="PTHR24421">
    <property type="entry name" value="NITRATE/NITRITE SENSOR PROTEIN NARX-RELATED"/>
    <property type="match status" value="1"/>
</dbReference>
<feature type="transmembrane region" description="Helical" evidence="9">
    <location>
        <begin position="33"/>
        <end position="52"/>
    </location>
</feature>
<keyword evidence="8" id="KW-0902">Two-component regulatory system</keyword>
<feature type="transmembrane region" description="Helical" evidence="9">
    <location>
        <begin position="117"/>
        <end position="136"/>
    </location>
</feature>
<evidence type="ECO:0000256" key="7">
    <source>
        <dbReference type="ARBA" id="ARBA00022840"/>
    </source>
</evidence>
<protein>
    <recommendedName>
        <fullName evidence="2">histidine kinase</fullName>
        <ecNumber evidence="2">2.7.13.3</ecNumber>
    </recommendedName>
</protein>
<keyword evidence="3" id="KW-0597">Phosphoprotein</keyword>
<sequence length="370" mass="42583">MNGFEMKSYNLIFRIVVLIGIVGFTIKDSKDIFSISVYTIVSLILSLMQGIIKDKYKGIVFVFLIIWNLIFYVSGMEISSVFLTIILIEEVIKKVKILIPTIILVVFFIMANYQKNFIGFYIYTNVLALFFTYLSYTNNKKIKDLESLLDKNIKKNNRLKERIKNEGDFYKQSIYSVKLEERNELSRRMHDNVGHVIAASLMRLEAAQIVLKSDRVKGEEMLKETAENLRNGMEDIRKTIHDISPKSEEIGINKIKLLLEEKLKSLKIEYLVTNVGNIETISPKEWAVIYDGIKELSTNSIKYSNCENIYINIEVLNKLVKVTFKDDGIGNKKIIKGYGLTKLEESILKLGGNLIVDGRDGFSVIMIFYK</sequence>
<feature type="transmembrane region" description="Helical" evidence="9">
    <location>
        <begin position="95"/>
        <end position="111"/>
    </location>
</feature>
<evidence type="ECO:0000256" key="1">
    <source>
        <dbReference type="ARBA" id="ARBA00000085"/>
    </source>
</evidence>
<dbReference type="EC" id="2.7.13.3" evidence="2"/>
<feature type="domain" description="Signal transduction histidine kinase subgroup 3 dimerisation and phosphoacceptor" evidence="10">
    <location>
        <begin position="181"/>
        <end position="247"/>
    </location>
</feature>
<dbReference type="Pfam" id="PF07730">
    <property type="entry name" value="HisKA_3"/>
    <property type="match status" value="1"/>
</dbReference>
<gene>
    <name evidence="11" type="ORF">J2S18_000526</name>
</gene>